<evidence type="ECO:0000259" key="1">
    <source>
        <dbReference type="Pfam" id="PF03445"/>
    </source>
</evidence>
<dbReference type="InterPro" id="IPR018821">
    <property type="entry name" value="DUF294_put_nucleoTrafse_sb-bd"/>
</dbReference>
<dbReference type="RefSeq" id="WP_076754585.1">
    <property type="nucleotide sequence ID" value="NZ_CP023018.1"/>
</dbReference>
<feature type="domain" description="Protein-PII uridylyltransferase N-terminal" evidence="1">
    <location>
        <begin position="26"/>
        <end position="160"/>
    </location>
</feature>
<dbReference type="GO" id="GO:0008773">
    <property type="term" value="F:[protein-PII] uridylyltransferase activity"/>
    <property type="evidence" value="ECO:0007669"/>
    <property type="project" value="InterPro"/>
</dbReference>
<dbReference type="InterPro" id="IPR005105">
    <property type="entry name" value="GlnD_Uridyltrans_N"/>
</dbReference>
<dbReference type="AlphaFoldDB" id="A0A1R3VNG2"/>
<dbReference type="CDD" id="cd05401">
    <property type="entry name" value="NT_GlnE_GlnD_like"/>
    <property type="match status" value="1"/>
</dbReference>
<feature type="domain" description="DUF294" evidence="2">
    <location>
        <begin position="198"/>
        <end position="337"/>
    </location>
</feature>
<evidence type="ECO:0000259" key="2">
    <source>
        <dbReference type="Pfam" id="PF10335"/>
    </source>
</evidence>
<dbReference type="Pfam" id="PF03445">
    <property type="entry name" value="DUF294"/>
    <property type="match status" value="1"/>
</dbReference>
<organism evidence="3 4">
    <name type="scientific">Ectothiorhodosinus mongolicus</name>
    <dbReference type="NCBI Taxonomy" id="233100"/>
    <lineage>
        <taxon>Bacteria</taxon>
        <taxon>Pseudomonadati</taxon>
        <taxon>Pseudomonadota</taxon>
        <taxon>Gammaproteobacteria</taxon>
        <taxon>Chromatiales</taxon>
        <taxon>Ectothiorhodospiraceae</taxon>
        <taxon>Ectothiorhodosinus</taxon>
    </lineage>
</organism>
<dbReference type="Pfam" id="PF10335">
    <property type="entry name" value="DUF294_C"/>
    <property type="match status" value="1"/>
</dbReference>
<sequence>MAANAALQRIRQSRNRETLFTFASRLPGLQSEWWQSGLNAYELGVQFTRISDAITQRLIQLAIEDLGTPPIAFAWLACGSQGRCEQLAHTDQDNALILSQPPNSMQGDYFQTLAARVTEDLHTCGFTLCQGGIMASNAEWCQPVEVWRNYFNQWIAHPDKRALMLANNFCDLRTITGSTGLLQSVLKPSFASAQAHRRFITALAAEALRSRPPHRLPFWLTLRRGRRIDLKQSGLMPIIALARVLALECGCRHTHTRHRLQAVIGAGLLSRSNGTELIHAWDTLARLRLAHFDQQYQRLGRFSNQVRVAQLPRQDQKALQTAFASIRLMQQWLAHRFSAEIVQ</sequence>
<keyword evidence="4" id="KW-1185">Reference proteome</keyword>
<protein>
    <submittedName>
        <fullName evidence="3">CBS domain-containing protein</fullName>
    </submittedName>
</protein>
<dbReference type="EMBL" id="FTPK01000001">
    <property type="protein sequence ID" value="SIT66093.1"/>
    <property type="molecule type" value="Genomic_DNA"/>
</dbReference>
<evidence type="ECO:0000313" key="4">
    <source>
        <dbReference type="Proteomes" id="UP000223759"/>
    </source>
</evidence>
<name>A0A1R3VNG2_9GAMM</name>
<dbReference type="STRING" id="233100.SAMN05216526_0475"/>
<reference evidence="3 4" key="1">
    <citation type="submission" date="2017-01" db="EMBL/GenBank/DDBJ databases">
        <authorList>
            <person name="Mah S.A."/>
            <person name="Swanson W.J."/>
            <person name="Moy G.W."/>
            <person name="Vacquier V.D."/>
        </authorList>
    </citation>
    <scope>NUCLEOTIDE SEQUENCE [LARGE SCALE GENOMIC DNA]</scope>
    <source>
        <strain evidence="3 4">M9</strain>
    </source>
</reference>
<gene>
    <name evidence="3" type="ORF">SAMN05216526_0475</name>
</gene>
<dbReference type="Proteomes" id="UP000223759">
    <property type="component" value="Unassembled WGS sequence"/>
</dbReference>
<accession>A0A1R3VNG2</accession>
<evidence type="ECO:0000313" key="3">
    <source>
        <dbReference type="EMBL" id="SIT66093.1"/>
    </source>
</evidence>
<proteinExistence type="predicted"/>
<dbReference type="OrthoDB" id="9808528at2"/>